<evidence type="ECO:0000256" key="1">
    <source>
        <dbReference type="ARBA" id="ARBA00004370"/>
    </source>
</evidence>
<dbReference type="InterPro" id="IPR001129">
    <property type="entry name" value="Membr-assoc_MAPEG"/>
</dbReference>
<dbReference type="SUPFAM" id="SSF161084">
    <property type="entry name" value="MAPEG domain-like"/>
    <property type="match status" value="1"/>
</dbReference>
<reference evidence="6 7" key="1">
    <citation type="submission" date="2024-09" db="EMBL/GenBank/DDBJ databases">
        <authorList>
            <person name="Sun Q."/>
            <person name="Mori K."/>
        </authorList>
    </citation>
    <scope>NUCLEOTIDE SEQUENCE [LARGE SCALE GENOMIC DNA]</scope>
    <source>
        <strain evidence="6 7">CCM 7415</strain>
    </source>
</reference>
<evidence type="ECO:0000313" key="7">
    <source>
        <dbReference type="Proteomes" id="UP001589814"/>
    </source>
</evidence>
<accession>A0ABV6G0U1</accession>
<dbReference type="Gene3D" id="1.20.120.550">
    <property type="entry name" value="Membrane associated eicosanoid/glutathione metabolism-like domain"/>
    <property type="match status" value="1"/>
</dbReference>
<keyword evidence="7" id="KW-1185">Reference proteome</keyword>
<evidence type="ECO:0000256" key="4">
    <source>
        <dbReference type="ARBA" id="ARBA00023136"/>
    </source>
</evidence>
<evidence type="ECO:0000256" key="5">
    <source>
        <dbReference type="SAM" id="Phobius"/>
    </source>
</evidence>
<comment type="subcellular location">
    <subcellularLocation>
        <location evidence="1">Membrane</location>
    </subcellularLocation>
</comment>
<keyword evidence="4 5" id="KW-0472">Membrane</keyword>
<feature type="transmembrane region" description="Helical" evidence="5">
    <location>
        <begin position="112"/>
        <end position="129"/>
    </location>
</feature>
<dbReference type="PANTHER" id="PTHR35371:SF1">
    <property type="entry name" value="BLR7753 PROTEIN"/>
    <property type="match status" value="1"/>
</dbReference>
<keyword evidence="3 5" id="KW-1133">Transmembrane helix</keyword>
<protein>
    <submittedName>
        <fullName evidence="6">MAPEG family protein</fullName>
    </submittedName>
</protein>
<evidence type="ECO:0000256" key="2">
    <source>
        <dbReference type="ARBA" id="ARBA00022692"/>
    </source>
</evidence>
<feature type="transmembrane region" description="Helical" evidence="5">
    <location>
        <begin position="64"/>
        <end position="92"/>
    </location>
</feature>
<dbReference type="Pfam" id="PF01124">
    <property type="entry name" value="MAPEG"/>
    <property type="match status" value="1"/>
</dbReference>
<dbReference type="InterPro" id="IPR023352">
    <property type="entry name" value="MAPEG-like_dom_sf"/>
</dbReference>
<dbReference type="PANTHER" id="PTHR35371">
    <property type="entry name" value="INNER MEMBRANE PROTEIN"/>
    <property type="match status" value="1"/>
</dbReference>
<gene>
    <name evidence="6" type="ORF">ACFFHW_03230</name>
</gene>
<evidence type="ECO:0000256" key="3">
    <source>
        <dbReference type="ARBA" id="ARBA00022989"/>
    </source>
</evidence>
<evidence type="ECO:0000313" key="6">
    <source>
        <dbReference type="EMBL" id="MFC0267021.1"/>
    </source>
</evidence>
<dbReference type="EMBL" id="JBHLVX010000013">
    <property type="protein sequence ID" value="MFC0267021.1"/>
    <property type="molecule type" value="Genomic_DNA"/>
</dbReference>
<keyword evidence="2 5" id="KW-0812">Transmembrane</keyword>
<name>A0ABV6G0U1_9GAMM</name>
<sequence>MTLELLLLSWTLVLAVVQIMLPAAFRNRETGLAYNAGPRDDDGPPMGRITARLFRAQRNLFETLPLFIGAILIAHVGNQLGALTAWGAWLYLLGRIAYLPLYALGVPWLRSMVWGVSLLGLGLVILAIIF</sequence>
<organism evidence="6 7">
    <name type="scientific">Kushneria aurantia</name>
    <dbReference type="NCBI Taxonomy" id="504092"/>
    <lineage>
        <taxon>Bacteria</taxon>
        <taxon>Pseudomonadati</taxon>
        <taxon>Pseudomonadota</taxon>
        <taxon>Gammaproteobacteria</taxon>
        <taxon>Oceanospirillales</taxon>
        <taxon>Halomonadaceae</taxon>
        <taxon>Kushneria</taxon>
    </lineage>
</organism>
<dbReference type="Proteomes" id="UP001589814">
    <property type="component" value="Unassembled WGS sequence"/>
</dbReference>
<comment type="caution">
    <text evidence="6">The sequence shown here is derived from an EMBL/GenBank/DDBJ whole genome shotgun (WGS) entry which is preliminary data.</text>
</comment>
<proteinExistence type="predicted"/>
<feature type="transmembrane region" description="Helical" evidence="5">
    <location>
        <begin position="6"/>
        <end position="25"/>
    </location>
</feature>
<dbReference type="RefSeq" id="WP_019949859.1">
    <property type="nucleotide sequence ID" value="NZ_JBHLVX010000013.1"/>
</dbReference>